<evidence type="ECO:0000313" key="2">
    <source>
        <dbReference type="EMBL" id="RNM29109.1"/>
    </source>
</evidence>
<proteinExistence type="predicted"/>
<dbReference type="AlphaFoldDB" id="A0A3N0HWF7"/>
<organism evidence="2 3">
    <name type="scientific">Absicoccus porci</name>
    <dbReference type="NCBI Taxonomy" id="2486576"/>
    <lineage>
        <taxon>Bacteria</taxon>
        <taxon>Bacillati</taxon>
        <taxon>Bacillota</taxon>
        <taxon>Erysipelotrichia</taxon>
        <taxon>Erysipelotrichales</taxon>
        <taxon>Erysipelotrichaceae</taxon>
        <taxon>Absicoccus</taxon>
    </lineage>
</organism>
<keyword evidence="3" id="KW-1185">Reference proteome</keyword>
<dbReference type="OrthoDB" id="1668984at2"/>
<evidence type="ECO:0000259" key="1">
    <source>
        <dbReference type="Pfam" id="PF18475"/>
    </source>
</evidence>
<reference evidence="2 3" key="1">
    <citation type="submission" date="2018-11" db="EMBL/GenBank/DDBJ databases">
        <title>Clostridium sp. nov., a member of the family Erysipelotrichaceae isolated from pig faeces.</title>
        <authorList>
            <person name="Chang Y.-H."/>
        </authorList>
    </citation>
    <scope>NUCLEOTIDE SEQUENCE [LARGE SCALE GENOMIC DNA]</scope>
    <source>
        <strain evidence="2 3">YH-panp20</strain>
    </source>
</reference>
<dbReference type="RefSeq" id="WP_128521158.1">
    <property type="nucleotide sequence ID" value="NZ_RJQC01000005.1"/>
</dbReference>
<name>A0A3N0HWF7_9FIRM</name>
<feature type="domain" description="PIN-like" evidence="1">
    <location>
        <begin position="8"/>
        <end position="109"/>
    </location>
</feature>
<dbReference type="EMBL" id="RJQC01000005">
    <property type="protein sequence ID" value="RNM29109.1"/>
    <property type="molecule type" value="Genomic_DNA"/>
</dbReference>
<comment type="caution">
    <text evidence="2">The sequence shown here is derived from an EMBL/GenBank/DDBJ whole genome shotgun (WGS) entry which is preliminary data.</text>
</comment>
<dbReference type="InterPro" id="IPR041494">
    <property type="entry name" value="PIN7"/>
</dbReference>
<gene>
    <name evidence="2" type="ORF">EDX97_10790</name>
</gene>
<accession>A0A3N0HWF7</accession>
<protein>
    <recommendedName>
        <fullName evidence="1">PIN-like domain-containing protein</fullName>
    </recommendedName>
</protein>
<dbReference type="Proteomes" id="UP000276568">
    <property type="component" value="Unassembled WGS sequence"/>
</dbReference>
<sequence>MPQRIIYLVDTENVGSSWKILLEKKTKNDKIYLFYTENSPHISYADMLEIVQYPNAFEAIPCCTGKNALDFQLASYLGFLVKSAPKTQYCIFSKDTGYDALVSFWSEKGYSVQRLDAVSFEQQKKEETKSKAQTTSLTTMDDQDAKIVRDILARNHEELLDIHNELVQTFGMKKGSVMYKQLKPEIKLAAQQDKQNEVCH</sequence>
<dbReference type="Pfam" id="PF18475">
    <property type="entry name" value="PIN7"/>
    <property type="match status" value="1"/>
</dbReference>
<evidence type="ECO:0000313" key="3">
    <source>
        <dbReference type="Proteomes" id="UP000276568"/>
    </source>
</evidence>